<evidence type="ECO:0000313" key="1">
    <source>
        <dbReference type="EMBL" id="MCI03408.1"/>
    </source>
</evidence>
<dbReference type="EMBL" id="LXQA010052095">
    <property type="protein sequence ID" value="MCI03408.1"/>
    <property type="molecule type" value="Genomic_DNA"/>
</dbReference>
<accession>A0A392NUA4</accession>
<comment type="caution">
    <text evidence="1">The sequence shown here is derived from an EMBL/GenBank/DDBJ whole genome shotgun (WGS) entry which is preliminary data.</text>
</comment>
<proteinExistence type="predicted"/>
<name>A0A392NUA4_9FABA</name>
<dbReference type="Proteomes" id="UP000265520">
    <property type="component" value="Unassembled WGS sequence"/>
</dbReference>
<keyword evidence="2" id="KW-1185">Reference proteome</keyword>
<protein>
    <submittedName>
        <fullName evidence="1">Uncharacterized protein</fullName>
    </submittedName>
</protein>
<sequence>IVMDDSNASKDDRHKVDIKIGKQPKVEEQRNVYAMTTDELIKVVATKVDVVAPKVDFRIEFTTERKFDHCEQGKIYRSVC</sequence>
<feature type="non-terminal residue" evidence="1">
    <location>
        <position position="1"/>
    </location>
</feature>
<dbReference type="AlphaFoldDB" id="A0A392NUA4"/>
<organism evidence="1 2">
    <name type="scientific">Trifolium medium</name>
    <dbReference type="NCBI Taxonomy" id="97028"/>
    <lineage>
        <taxon>Eukaryota</taxon>
        <taxon>Viridiplantae</taxon>
        <taxon>Streptophyta</taxon>
        <taxon>Embryophyta</taxon>
        <taxon>Tracheophyta</taxon>
        <taxon>Spermatophyta</taxon>
        <taxon>Magnoliopsida</taxon>
        <taxon>eudicotyledons</taxon>
        <taxon>Gunneridae</taxon>
        <taxon>Pentapetalae</taxon>
        <taxon>rosids</taxon>
        <taxon>fabids</taxon>
        <taxon>Fabales</taxon>
        <taxon>Fabaceae</taxon>
        <taxon>Papilionoideae</taxon>
        <taxon>50 kb inversion clade</taxon>
        <taxon>NPAAA clade</taxon>
        <taxon>Hologalegina</taxon>
        <taxon>IRL clade</taxon>
        <taxon>Trifolieae</taxon>
        <taxon>Trifolium</taxon>
    </lineage>
</organism>
<evidence type="ECO:0000313" key="2">
    <source>
        <dbReference type="Proteomes" id="UP000265520"/>
    </source>
</evidence>
<reference evidence="1 2" key="1">
    <citation type="journal article" date="2018" name="Front. Plant Sci.">
        <title>Red Clover (Trifolium pratense) and Zigzag Clover (T. medium) - A Picture of Genomic Similarities and Differences.</title>
        <authorList>
            <person name="Dluhosova J."/>
            <person name="Istvanek J."/>
            <person name="Nedelnik J."/>
            <person name="Repkova J."/>
        </authorList>
    </citation>
    <scope>NUCLEOTIDE SEQUENCE [LARGE SCALE GENOMIC DNA]</scope>
    <source>
        <strain evidence="2">cv. 10/8</strain>
        <tissue evidence="1">Leaf</tissue>
    </source>
</reference>